<comment type="catalytic activity">
    <reaction evidence="10 11">
        <text>L-methionine + ATP + H2O = S-adenosyl-L-methionine + phosphate + diphosphate</text>
        <dbReference type="Rhea" id="RHEA:21080"/>
        <dbReference type="ChEBI" id="CHEBI:15377"/>
        <dbReference type="ChEBI" id="CHEBI:30616"/>
        <dbReference type="ChEBI" id="CHEBI:33019"/>
        <dbReference type="ChEBI" id="CHEBI:43474"/>
        <dbReference type="ChEBI" id="CHEBI:57844"/>
        <dbReference type="ChEBI" id="CHEBI:59789"/>
        <dbReference type="EC" id="2.5.1.6"/>
    </reaction>
</comment>
<dbReference type="GO" id="GO:0006556">
    <property type="term" value="P:S-adenosylmethionine biosynthetic process"/>
    <property type="evidence" value="ECO:0007669"/>
    <property type="project" value="UniProtKB-UniPathway"/>
</dbReference>
<evidence type="ECO:0000256" key="1">
    <source>
        <dbReference type="ARBA" id="ARBA00005224"/>
    </source>
</evidence>
<dbReference type="STRING" id="74557.A0A1V9ZYA8"/>
<dbReference type="InterPro" id="IPR022628">
    <property type="entry name" value="S-AdoMet_synt_N"/>
</dbReference>
<dbReference type="Proteomes" id="UP000243217">
    <property type="component" value="Unassembled WGS sequence"/>
</dbReference>
<dbReference type="InterPro" id="IPR002133">
    <property type="entry name" value="S-AdoMet_synthetase"/>
</dbReference>
<dbReference type="GO" id="GO:0004478">
    <property type="term" value="F:methionine adenosyltransferase activity"/>
    <property type="evidence" value="ECO:0007669"/>
    <property type="project" value="UniProtKB-EC"/>
</dbReference>
<evidence type="ECO:0000256" key="9">
    <source>
        <dbReference type="ARBA" id="ARBA00022958"/>
    </source>
</evidence>
<evidence type="ECO:0000256" key="2">
    <source>
        <dbReference type="ARBA" id="ARBA00009685"/>
    </source>
</evidence>
<dbReference type="GO" id="GO:0046872">
    <property type="term" value="F:metal ion binding"/>
    <property type="evidence" value="ECO:0007669"/>
    <property type="project" value="UniProtKB-KW"/>
</dbReference>
<evidence type="ECO:0000256" key="7">
    <source>
        <dbReference type="ARBA" id="ARBA00022840"/>
    </source>
</evidence>
<dbReference type="FunFam" id="3.30.300.10:FF:000001">
    <property type="entry name" value="S-adenosylmethionine synthase"/>
    <property type="match status" value="1"/>
</dbReference>
<feature type="compositionally biased region" description="Basic and acidic residues" evidence="13">
    <location>
        <begin position="494"/>
        <end position="512"/>
    </location>
</feature>
<feature type="compositionally biased region" description="Polar residues" evidence="13">
    <location>
        <begin position="969"/>
        <end position="978"/>
    </location>
</feature>
<dbReference type="SUPFAM" id="SSF55973">
    <property type="entry name" value="S-adenosylmethionine synthetase"/>
    <property type="match status" value="3"/>
</dbReference>
<feature type="domain" description="S-adenosylmethionine synthetase central" evidence="15">
    <location>
        <begin position="118"/>
        <end position="239"/>
    </location>
</feature>
<gene>
    <name evidence="17" type="ORF">THRCLA_04666</name>
</gene>
<keyword evidence="3 11" id="KW-0554">One-carbon metabolism</keyword>
<dbReference type="Pfam" id="PF02772">
    <property type="entry name" value="S-AdoMet_synt_M"/>
    <property type="match status" value="1"/>
</dbReference>
<keyword evidence="8 11" id="KW-0460">Magnesium</keyword>
<comment type="pathway">
    <text evidence="1 11">Amino-acid biosynthesis; S-adenosyl-L-methionine biosynthesis; S-adenosyl-L-methionine from L-methionine: step 1/1.</text>
</comment>
<comment type="similarity">
    <text evidence="2 12">Belongs to the AdoMet synthase family.</text>
</comment>
<evidence type="ECO:0000256" key="6">
    <source>
        <dbReference type="ARBA" id="ARBA00022741"/>
    </source>
</evidence>
<comment type="cofactor">
    <cofactor evidence="11">
        <name>Mg(2+)</name>
        <dbReference type="ChEBI" id="CHEBI:18420"/>
    </cofactor>
    <text evidence="11">Binds 2 magnesium ions per subunit. The magnesium ions interact primarily with the substrate.</text>
</comment>
<sequence>MVAAERSFLFTSESVNEGHPDKLCDQISDAVLDACVAQDPNSRVACETCAKTGMVMIFGEITTRATINYEAVIREAIKQIGYDDPAKGLDYKTCNVIVAIEQQSPEIGAAVDGAKDEDIGAGDQGIMFGYATDETPELMPLTHVLATQLGARLTEVRKNGTLDWVRPDGKTQVTIEYKQENGRMIPQRVHTVVISTQHSPEVSNEQIAADLMTHVITPVIPEQFLDDKTVYHLNPSGRFVIGGPHGDAGLTGRKIIIDTYGGWGAHGGGAFSGKDSTKVDRSAAYAARWVAKNLVHHGLCKRVIVQLSYAIGVSYPLSIHIDSYGTTKEGVTDDDLVEIVKKNFDLRPGCIQRDLKLKRPIMQKTAAYARKATQNMIDNDPIVGARVRVFWPSEDAWFEGTIVGYHDQIHILFDDGDEGDYKLSDQIEYIEEQEQEEEEIEEYSEDDMERNLSAISLDDQTPNELKYVLKSTLWLIKISLSGIQAQPNSATSLQHRDETKSDTSSQDDREYPTQENFIPKHLLWWRIQYTKDNEKKTGIIAQSSPPLIQIDPDEAPGMTFYLNLDHDEVEFMQKTSIFEFEIQPAQEITIASQEPPLLSLNPLEGLDPTTTDIRKKLYQYNKLIEHCIYSKEWQSKIAVYFSENSNFQFVFDDLQSIDRGVRLAAARFICTVAHESPPNQSLLLGCNGLTVAMLRVFSIPKYFQQQYEEKFDTTANEQLFHHLHRYYLAYTNSPKPRLPIVWSLPASSDSDCDGGVGMDISNIPDPDTHLIGFILGPDPHCVLSKSLPSHEIESIAQLFSSSTPNAIAVLKQTQFLHAMLSQPVNRFAVYDDLKGAPLITPYLEDSGSISGLVNYLDELGVENVRWKELFPYMTMKLHLQALVLQFSDEWVQELVDVFQQLLPSSSLVHPHSWIWNLPLIKLLNRHAILASDLRICGALDHLHHNEGKPQPIRFVSFLTTLRQCLVSNSEHSPVQPQTDVKKIKPRKQRSSTTSAASEERITNAIARAHEAVESFIEIQRNNEYRHPRAQYHKQMSNVETIETYVTQRAHVLENELNEPIIDNRKHKLKAAPPPPPNIPQLSFNNCHQSLCQDIDAIADSLSANRKQHEQEKQRAVEKNKMRYTIESMNLTKHRLHNQEQQRAQLATMKGKKWSKQCQKHNATQKQQQRQAHLRHQQRHHRVLNQFERLQEQIAFENQAKDQLLRQTLHTRSFIQAHRPREPTQPLTPKPKPPSPTRSNRRPRCQSARQVRDRSIAFGNIMSDIQSSKAIKKKEKARQLWRAMKADELEQRKYQVPPPQTNVAKCIDLEDENGRKKRISFISKSSEPLLTVELPLANEATCKKIASELFTPEVKPPEIEDDATPNYIINSKYKRNLSLQQRQQFKTRFSSSNIKLNHRLSYAVQEQYVQMTRRNQAWEAFCAQSRLYSDDPELLKRSEFAHVARNAGLRLDAHHLEAASRRLDKKLTGFITWADFYEWFLDQDYRSATTRSLCSRA</sequence>
<accession>A0A1V9ZYA8</accession>
<evidence type="ECO:0000256" key="5">
    <source>
        <dbReference type="ARBA" id="ARBA00022723"/>
    </source>
</evidence>
<feature type="region of interest" description="Disordered" evidence="13">
    <location>
        <begin position="487"/>
        <end position="513"/>
    </location>
</feature>
<evidence type="ECO:0000256" key="8">
    <source>
        <dbReference type="ARBA" id="ARBA00022842"/>
    </source>
</evidence>
<keyword evidence="6 11" id="KW-0547">Nucleotide-binding</keyword>
<evidence type="ECO:0000313" key="18">
    <source>
        <dbReference type="Proteomes" id="UP000243217"/>
    </source>
</evidence>
<feature type="region of interest" description="Disordered" evidence="13">
    <location>
        <begin position="969"/>
        <end position="1000"/>
    </location>
</feature>
<dbReference type="EC" id="2.5.1.6" evidence="11"/>
<dbReference type="UniPathway" id="UPA00315">
    <property type="reaction ID" value="UER00080"/>
</dbReference>
<keyword evidence="9 11" id="KW-0630">Potassium</keyword>
<comment type="function">
    <text evidence="11">Catalyzes the formation of S-adenosylmethionine from methionine and ATP.</text>
</comment>
<evidence type="ECO:0000256" key="4">
    <source>
        <dbReference type="ARBA" id="ARBA00022679"/>
    </source>
</evidence>
<dbReference type="InterPro" id="IPR022630">
    <property type="entry name" value="S-AdoMet_synt_C"/>
</dbReference>
<dbReference type="CDD" id="cd20404">
    <property type="entry name" value="Tudor_Agenet_AtEML-like"/>
    <property type="match status" value="1"/>
</dbReference>
<dbReference type="NCBIfam" id="TIGR01034">
    <property type="entry name" value="metK"/>
    <property type="match status" value="1"/>
</dbReference>
<dbReference type="Pfam" id="PF00438">
    <property type="entry name" value="S-AdoMet_synt_N"/>
    <property type="match status" value="1"/>
</dbReference>
<evidence type="ECO:0000256" key="12">
    <source>
        <dbReference type="RuleBase" id="RU004462"/>
    </source>
</evidence>
<organism evidence="17 18">
    <name type="scientific">Thraustotheca clavata</name>
    <dbReference type="NCBI Taxonomy" id="74557"/>
    <lineage>
        <taxon>Eukaryota</taxon>
        <taxon>Sar</taxon>
        <taxon>Stramenopiles</taxon>
        <taxon>Oomycota</taxon>
        <taxon>Saprolegniomycetes</taxon>
        <taxon>Saprolegniales</taxon>
        <taxon>Achlyaceae</taxon>
        <taxon>Thraustotheca</taxon>
    </lineage>
</organism>
<dbReference type="InterPro" id="IPR022631">
    <property type="entry name" value="ADOMET_SYNTHASE_CS"/>
</dbReference>
<keyword evidence="4 11" id="KW-0808">Transferase</keyword>
<evidence type="ECO:0000256" key="10">
    <source>
        <dbReference type="ARBA" id="ARBA00048344"/>
    </source>
</evidence>
<feature type="compositionally biased region" description="Pro residues" evidence="13">
    <location>
        <begin position="1225"/>
        <end position="1235"/>
    </location>
</feature>
<dbReference type="PROSITE" id="PS00377">
    <property type="entry name" value="ADOMET_SYNTHASE_2"/>
    <property type="match status" value="1"/>
</dbReference>
<dbReference type="GO" id="GO:0005524">
    <property type="term" value="F:ATP binding"/>
    <property type="evidence" value="ECO:0007669"/>
    <property type="project" value="UniProtKB-KW"/>
</dbReference>
<dbReference type="HAMAP" id="MF_00086">
    <property type="entry name" value="S_AdoMet_synth1"/>
    <property type="match status" value="1"/>
</dbReference>
<keyword evidence="7 11" id="KW-0067">ATP-binding</keyword>
<reference evidence="17 18" key="1">
    <citation type="journal article" date="2014" name="Genome Biol. Evol.">
        <title>The secreted proteins of Achlya hypogyna and Thraustotheca clavata identify the ancestral oomycete secretome and reveal gene acquisitions by horizontal gene transfer.</title>
        <authorList>
            <person name="Misner I."/>
            <person name="Blouin N."/>
            <person name="Leonard G."/>
            <person name="Richards T.A."/>
            <person name="Lane C.E."/>
        </authorList>
    </citation>
    <scope>NUCLEOTIDE SEQUENCE [LARGE SCALE GENOMIC DNA]</scope>
    <source>
        <strain evidence="17 18">ATCC 34112</strain>
    </source>
</reference>
<dbReference type="InterPro" id="IPR022629">
    <property type="entry name" value="S-AdoMet_synt_central"/>
</dbReference>
<dbReference type="OrthoDB" id="5852090at2759"/>
<dbReference type="Pfam" id="PF02773">
    <property type="entry name" value="S-AdoMet_synt_C"/>
    <property type="match status" value="1"/>
</dbReference>
<dbReference type="PROSITE" id="PS00376">
    <property type="entry name" value="ADOMET_SYNTHASE_1"/>
    <property type="match status" value="1"/>
</dbReference>
<protein>
    <recommendedName>
        <fullName evidence="11">S-adenosylmethionine synthase</fullName>
        <ecNumber evidence="11">2.5.1.6</ecNumber>
    </recommendedName>
</protein>
<comment type="cofactor">
    <cofactor evidence="11">
        <name>K(+)</name>
        <dbReference type="ChEBI" id="CHEBI:29103"/>
    </cofactor>
    <text evidence="11">Binds 1 potassium ion per subunit. The potassium ion interacts primarily with the substrate.</text>
</comment>
<feature type="region of interest" description="Disordered" evidence="13">
    <location>
        <begin position="1215"/>
        <end position="1251"/>
    </location>
</feature>
<evidence type="ECO:0000259" key="16">
    <source>
        <dbReference type="Pfam" id="PF02773"/>
    </source>
</evidence>
<dbReference type="EMBL" id="JNBS01001042">
    <property type="protein sequence ID" value="OQS03013.1"/>
    <property type="molecule type" value="Genomic_DNA"/>
</dbReference>
<proteinExistence type="inferred from homology"/>
<dbReference type="FunFam" id="3.30.300.10:FF:000003">
    <property type="entry name" value="S-adenosylmethionine synthase"/>
    <property type="match status" value="1"/>
</dbReference>
<name>A0A1V9ZYA8_9STRA</name>
<keyword evidence="18" id="KW-1185">Reference proteome</keyword>
<dbReference type="GO" id="GO:0006730">
    <property type="term" value="P:one-carbon metabolic process"/>
    <property type="evidence" value="ECO:0007669"/>
    <property type="project" value="UniProtKB-KW"/>
</dbReference>
<dbReference type="InterPro" id="IPR022636">
    <property type="entry name" value="S-AdoMet_synthetase_sfam"/>
</dbReference>
<evidence type="ECO:0000256" key="11">
    <source>
        <dbReference type="RuleBase" id="RU000541"/>
    </source>
</evidence>
<feature type="domain" description="S-adenosylmethionine synthetase N-terminal" evidence="14">
    <location>
        <begin position="8"/>
        <end position="105"/>
    </location>
</feature>
<evidence type="ECO:0000259" key="15">
    <source>
        <dbReference type="Pfam" id="PF02772"/>
    </source>
</evidence>
<dbReference type="Gene3D" id="3.30.300.10">
    <property type="match status" value="3"/>
</dbReference>
<dbReference type="Gene3D" id="2.30.30.140">
    <property type="match status" value="1"/>
</dbReference>
<feature type="domain" description="S-adenosylmethionine synthetase C-terminal" evidence="16">
    <location>
        <begin position="241"/>
        <end position="371"/>
    </location>
</feature>
<evidence type="ECO:0000313" key="17">
    <source>
        <dbReference type="EMBL" id="OQS03013.1"/>
    </source>
</evidence>
<evidence type="ECO:0000256" key="13">
    <source>
        <dbReference type="SAM" id="MobiDB-lite"/>
    </source>
</evidence>
<evidence type="ECO:0000259" key="14">
    <source>
        <dbReference type="Pfam" id="PF00438"/>
    </source>
</evidence>
<keyword evidence="5 11" id="KW-0479">Metal-binding</keyword>
<comment type="caution">
    <text evidence="17">The sequence shown here is derived from an EMBL/GenBank/DDBJ whole genome shotgun (WGS) entry which is preliminary data.</text>
</comment>
<dbReference type="PANTHER" id="PTHR11964">
    <property type="entry name" value="S-ADENOSYLMETHIONINE SYNTHETASE"/>
    <property type="match status" value="1"/>
</dbReference>
<dbReference type="CDD" id="cd18079">
    <property type="entry name" value="S-AdoMet_synt"/>
    <property type="match status" value="1"/>
</dbReference>
<evidence type="ECO:0000256" key="3">
    <source>
        <dbReference type="ARBA" id="ARBA00022563"/>
    </source>
</evidence>